<reference evidence="1 2" key="1">
    <citation type="submission" date="2014-09" db="EMBL/GenBank/DDBJ databases">
        <title>Genome sequencing of Methyloceanibacter caenitepidi Gela4.</title>
        <authorList>
            <person name="Takeuchi M."/>
            <person name="Susumu S."/>
            <person name="Kamagata Y."/>
            <person name="Oshima K."/>
            <person name="Hattori M."/>
            <person name="Iwasaki W."/>
        </authorList>
    </citation>
    <scope>NUCLEOTIDE SEQUENCE [LARGE SCALE GENOMIC DNA]</scope>
    <source>
        <strain evidence="1 2">Gela4</strain>
    </source>
</reference>
<organism evidence="1 2">
    <name type="scientific">Methyloceanibacter caenitepidi</name>
    <dbReference type="NCBI Taxonomy" id="1384459"/>
    <lineage>
        <taxon>Bacteria</taxon>
        <taxon>Pseudomonadati</taxon>
        <taxon>Pseudomonadota</taxon>
        <taxon>Alphaproteobacteria</taxon>
        <taxon>Hyphomicrobiales</taxon>
        <taxon>Hyphomicrobiaceae</taxon>
        <taxon>Methyloceanibacter</taxon>
    </lineage>
</organism>
<evidence type="ECO:0000313" key="1">
    <source>
        <dbReference type="EMBL" id="BAQ18346.1"/>
    </source>
</evidence>
<name>A0A0A8K6F7_9HYPH</name>
<protein>
    <submittedName>
        <fullName evidence="1">Uncharacterized protein</fullName>
    </submittedName>
</protein>
<dbReference type="HOGENOM" id="CLU_2771122_0_0_5"/>
<evidence type="ECO:0000313" key="2">
    <source>
        <dbReference type="Proteomes" id="UP000031643"/>
    </source>
</evidence>
<dbReference type="Proteomes" id="UP000031643">
    <property type="component" value="Chromosome"/>
</dbReference>
<dbReference type="EMBL" id="AP014648">
    <property type="protein sequence ID" value="BAQ18346.1"/>
    <property type="molecule type" value="Genomic_DNA"/>
</dbReference>
<dbReference type="STRING" id="1384459.GL4_2913"/>
<dbReference type="KEGG" id="mcg:GL4_2913"/>
<accession>A0A0A8K6F7</accession>
<gene>
    <name evidence="1" type="ORF">GL4_2913</name>
</gene>
<keyword evidence="2" id="KW-1185">Reference proteome</keyword>
<sequence>MLREIEAYTKAKGMAESTFGRLAANDGKLVDSLRGGSTVTLKTLRKIQAYIEGNPIKVVGEPVVEASSE</sequence>
<dbReference type="AlphaFoldDB" id="A0A0A8K6F7"/>
<proteinExistence type="predicted"/>
<dbReference type="RefSeq" id="WP_172653363.1">
    <property type="nucleotide sequence ID" value="NZ_AP014648.1"/>
</dbReference>